<dbReference type="Pfam" id="PF00188">
    <property type="entry name" value="CAP"/>
    <property type="match status" value="1"/>
</dbReference>
<keyword evidence="4" id="KW-1185">Reference proteome</keyword>
<protein>
    <submittedName>
        <fullName evidence="3">CAP domain-containing protein</fullName>
    </submittedName>
</protein>
<dbReference type="SUPFAM" id="SSF55797">
    <property type="entry name" value="PR-1-like"/>
    <property type="match status" value="1"/>
</dbReference>
<dbReference type="Proteomes" id="UP001183420">
    <property type="component" value="Unassembled WGS sequence"/>
</dbReference>
<feature type="compositionally biased region" description="Low complexity" evidence="1">
    <location>
        <begin position="122"/>
        <end position="132"/>
    </location>
</feature>
<evidence type="ECO:0000313" key="3">
    <source>
        <dbReference type="EMBL" id="MDT0321211.1"/>
    </source>
</evidence>
<evidence type="ECO:0000313" key="4">
    <source>
        <dbReference type="Proteomes" id="UP001183420"/>
    </source>
</evidence>
<evidence type="ECO:0000259" key="2">
    <source>
        <dbReference type="Pfam" id="PF00188"/>
    </source>
</evidence>
<accession>A0ABU2LUH6</accession>
<name>A0ABU2LUH6_9ACTN</name>
<dbReference type="Gene3D" id="3.40.33.10">
    <property type="entry name" value="CAP"/>
    <property type="match status" value="1"/>
</dbReference>
<sequence>MAVGTGLLPGLGESLGLNNDTDDVRAQEQRTPTRPGTLTPSPSTELGGQREETPEEAPSTEPAEETTRPSEESPSPTPEESSPEPTTPAPEQTPEETESTTPAPTTPTEEPEQTPSDPPTSEEPSPATDPETAMAEAVLTLVNEERANAGCQPLTLDTGLSRLAADFSRDMAERGFFDHTDPDGLTPWDRALTSGIANLGGENIARGQQDAQAVMDAWMASDGHRENILNCEFTTLGVGVHLGDGGPWWTQDFGY</sequence>
<dbReference type="InterPro" id="IPR014044">
    <property type="entry name" value="CAP_dom"/>
</dbReference>
<dbReference type="PANTHER" id="PTHR31157">
    <property type="entry name" value="SCP DOMAIN-CONTAINING PROTEIN"/>
    <property type="match status" value="1"/>
</dbReference>
<comment type="caution">
    <text evidence="3">The sequence shown here is derived from an EMBL/GenBank/DDBJ whole genome shotgun (WGS) entry which is preliminary data.</text>
</comment>
<reference evidence="4" key="1">
    <citation type="submission" date="2023-07" db="EMBL/GenBank/DDBJ databases">
        <title>30 novel species of actinomycetes from the DSMZ collection.</title>
        <authorList>
            <person name="Nouioui I."/>
        </authorList>
    </citation>
    <scope>NUCLEOTIDE SEQUENCE [LARGE SCALE GENOMIC DNA]</scope>
    <source>
        <strain evidence="4">DSM 44918</strain>
    </source>
</reference>
<evidence type="ECO:0000256" key="1">
    <source>
        <dbReference type="SAM" id="MobiDB-lite"/>
    </source>
</evidence>
<organism evidence="3 4">
    <name type="scientific">Streptomyces millisiae</name>
    <dbReference type="NCBI Taxonomy" id="3075542"/>
    <lineage>
        <taxon>Bacteria</taxon>
        <taxon>Bacillati</taxon>
        <taxon>Actinomycetota</taxon>
        <taxon>Actinomycetes</taxon>
        <taxon>Kitasatosporales</taxon>
        <taxon>Streptomycetaceae</taxon>
        <taxon>Streptomyces</taxon>
    </lineage>
</organism>
<dbReference type="PANTHER" id="PTHR31157:SF1">
    <property type="entry name" value="SCP DOMAIN-CONTAINING PROTEIN"/>
    <property type="match status" value="1"/>
</dbReference>
<gene>
    <name evidence="3" type="ORF">RNC47_23035</name>
</gene>
<feature type="domain" description="SCP" evidence="2">
    <location>
        <begin position="139"/>
        <end position="253"/>
    </location>
</feature>
<dbReference type="InterPro" id="IPR035940">
    <property type="entry name" value="CAP_sf"/>
</dbReference>
<feature type="compositionally biased region" description="Polar residues" evidence="1">
    <location>
        <begin position="29"/>
        <end position="46"/>
    </location>
</feature>
<dbReference type="CDD" id="cd05379">
    <property type="entry name" value="CAP_bacterial"/>
    <property type="match status" value="1"/>
</dbReference>
<dbReference type="RefSeq" id="WP_311601416.1">
    <property type="nucleotide sequence ID" value="NZ_JAVREM010000036.1"/>
</dbReference>
<feature type="compositionally biased region" description="Low complexity" evidence="1">
    <location>
        <begin position="99"/>
        <end position="108"/>
    </location>
</feature>
<feature type="compositionally biased region" description="Low complexity" evidence="1">
    <location>
        <begin position="1"/>
        <end position="17"/>
    </location>
</feature>
<proteinExistence type="predicted"/>
<feature type="compositionally biased region" description="Low complexity" evidence="1">
    <location>
        <begin position="72"/>
        <end position="92"/>
    </location>
</feature>
<dbReference type="EMBL" id="JAVREM010000036">
    <property type="protein sequence ID" value="MDT0321211.1"/>
    <property type="molecule type" value="Genomic_DNA"/>
</dbReference>
<feature type="region of interest" description="Disordered" evidence="1">
    <location>
        <begin position="1"/>
        <end position="132"/>
    </location>
</feature>